<dbReference type="InterPro" id="IPR000595">
    <property type="entry name" value="cNMP-bd_dom"/>
</dbReference>
<reference evidence="3 4" key="1">
    <citation type="journal article" date="2023" name="Commun. Biol.">
        <title>Genome analysis of Parmales, the sister group of diatoms, reveals the evolutionary specialization of diatoms from phago-mixotrophs to photoautotrophs.</title>
        <authorList>
            <person name="Ban H."/>
            <person name="Sato S."/>
            <person name="Yoshikawa S."/>
            <person name="Yamada K."/>
            <person name="Nakamura Y."/>
            <person name="Ichinomiya M."/>
            <person name="Sato N."/>
            <person name="Blanc-Mathieu R."/>
            <person name="Endo H."/>
            <person name="Kuwata A."/>
            <person name="Ogata H."/>
        </authorList>
    </citation>
    <scope>NUCLEOTIDE SEQUENCE [LARGE SCALE GENOMIC DNA]</scope>
</reference>
<dbReference type="InterPro" id="IPR014710">
    <property type="entry name" value="RmlC-like_jellyroll"/>
</dbReference>
<accession>A0ABQ6NB29</accession>
<comment type="caution">
    <text evidence="3">The sequence shown here is derived from an EMBL/GenBank/DDBJ whole genome shotgun (WGS) entry which is preliminary data.</text>
</comment>
<feature type="domain" description="Cyclic nucleotide-binding" evidence="2">
    <location>
        <begin position="137"/>
        <end position="229"/>
    </location>
</feature>
<dbReference type="Gene3D" id="2.60.120.10">
    <property type="entry name" value="Jelly Rolls"/>
    <property type="match status" value="3"/>
</dbReference>
<proteinExistence type="predicted"/>
<dbReference type="Proteomes" id="UP001165060">
    <property type="component" value="Unassembled WGS sequence"/>
</dbReference>
<evidence type="ECO:0000313" key="3">
    <source>
        <dbReference type="EMBL" id="GMI51960.1"/>
    </source>
</evidence>
<feature type="coiled-coil region" evidence="1">
    <location>
        <begin position="354"/>
        <end position="381"/>
    </location>
</feature>
<keyword evidence="4" id="KW-1185">Reference proteome</keyword>
<evidence type="ECO:0000313" key="4">
    <source>
        <dbReference type="Proteomes" id="UP001165060"/>
    </source>
</evidence>
<dbReference type="Pfam" id="PF00027">
    <property type="entry name" value="cNMP_binding"/>
    <property type="match status" value="2"/>
</dbReference>
<feature type="domain" description="Cyclic nucleotide-binding" evidence="2">
    <location>
        <begin position="258"/>
        <end position="344"/>
    </location>
</feature>
<gene>
    <name evidence="3" type="ORF">TeGR_g222</name>
</gene>
<dbReference type="PANTHER" id="PTHR24567">
    <property type="entry name" value="CRP FAMILY TRANSCRIPTIONAL REGULATORY PROTEIN"/>
    <property type="match status" value="1"/>
</dbReference>
<organism evidence="3 4">
    <name type="scientific">Tetraparma gracilis</name>
    <dbReference type="NCBI Taxonomy" id="2962635"/>
    <lineage>
        <taxon>Eukaryota</taxon>
        <taxon>Sar</taxon>
        <taxon>Stramenopiles</taxon>
        <taxon>Ochrophyta</taxon>
        <taxon>Bolidophyceae</taxon>
        <taxon>Parmales</taxon>
        <taxon>Triparmaceae</taxon>
        <taxon>Tetraparma</taxon>
    </lineage>
</organism>
<evidence type="ECO:0000256" key="1">
    <source>
        <dbReference type="SAM" id="Coils"/>
    </source>
</evidence>
<dbReference type="InterPro" id="IPR018490">
    <property type="entry name" value="cNMP-bd_dom_sf"/>
</dbReference>
<dbReference type="SMART" id="SM00100">
    <property type="entry name" value="cNMP"/>
    <property type="match status" value="2"/>
</dbReference>
<dbReference type="EMBL" id="BRYB01006568">
    <property type="protein sequence ID" value="GMI51960.1"/>
    <property type="molecule type" value="Genomic_DNA"/>
</dbReference>
<dbReference type="PROSITE" id="PS50042">
    <property type="entry name" value="CNMP_BINDING_3"/>
    <property type="match status" value="3"/>
</dbReference>
<dbReference type="InterPro" id="IPR050397">
    <property type="entry name" value="Env_Response_Regulators"/>
</dbReference>
<feature type="domain" description="Cyclic nucleotide-binding" evidence="2">
    <location>
        <begin position="6"/>
        <end position="126"/>
    </location>
</feature>
<keyword evidence="1" id="KW-0175">Coiled coil</keyword>
<evidence type="ECO:0000259" key="2">
    <source>
        <dbReference type="PROSITE" id="PS50042"/>
    </source>
</evidence>
<sequence>MRRYLAKRGVDPRLLKSYIDSHAKINFLADGDYLVSESAPATATFIVVSGELLRQKNVHGDQRGISVLEPGDAVGLLEFLHVGFHVASVVAGRSSVVFELESEGFERFLREAVGDVKRCMEDLSVEFVADLLSCVPLLLDIDLVTLKKIAKCFSILRYEKKQRLFDSNSLATEFFIIMSGTTKATHTELVDVDSGEVGGKGEQIVGLYSSGDWMNEDAIQQKRNYPGEAPAELGKGRMGLSGGDLPKLSRPRARRAAEERVPAGTTICKQFGKVDGFYIVLSGKLDVLIDNIGGIELEKPHCKKHLKMNDFFGADWLLFNGGVAQASVVTRSHCVLLRTPAASFDDFSVMCPLLRTRLDKLNEQQREVDDMELRLVKAVEAAVVKRCSPAVQLDLALNTSINTPSKK</sequence>
<protein>
    <recommendedName>
        <fullName evidence="2">Cyclic nucleotide-binding domain-containing protein</fullName>
    </recommendedName>
</protein>
<dbReference type="SUPFAM" id="SSF51206">
    <property type="entry name" value="cAMP-binding domain-like"/>
    <property type="match status" value="3"/>
</dbReference>
<dbReference type="PANTHER" id="PTHR24567:SF26">
    <property type="entry name" value="REGULATORY PROTEIN YEIL"/>
    <property type="match status" value="1"/>
</dbReference>
<dbReference type="CDD" id="cd00038">
    <property type="entry name" value="CAP_ED"/>
    <property type="match status" value="2"/>
</dbReference>
<name>A0ABQ6NB29_9STRA</name>